<dbReference type="InterPro" id="IPR050099">
    <property type="entry name" value="SIS_GmhA/DiaA_subfam"/>
</dbReference>
<dbReference type="GO" id="GO:0097367">
    <property type="term" value="F:carbohydrate derivative binding"/>
    <property type="evidence" value="ECO:0007669"/>
    <property type="project" value="InterPro"/>
</dbReference>
<protein>
    <recommendedName>
        <fullName evidence="9">Phosphoheptose isomerase</fullName>
        <ecNumber evidence="9">5.3.1.28</ecNumber>
    </recommendedName>
    <alternativeName>
        <fullName evidence="9">Sedoheptulose 7-phosphate isomerase</fullName>
    </alternativeName>
</protein>
<reference evidence="12 13" key="1">
    <citation type="journal article" date="2019" name="Nat. Microbiol.">
        <title>Mediterranean grassland soil C-N compound turnover is dependent on rainfall and depth, and is mediated by genomically divergent microorganisms.</title>
        <authorList>
            <person name="Diamond S."/>
            <person name="Andeer P.F."/>
            <person name="Li Z."/>
            <person name="Crits-Christoph A."/>
            <person name="Burstein D."/>
            <person name="Anantharaman K."/>
            <person name="Lane K.R."/>
            <person name="Thomas B.C."/>
            <person name="Pan C."/>
            <person name="Northen T.R."/>
            <person name="Banfield J.F."/>
        </authorList>
    </citation>
    <scope>NUCLEOTIDE SEQUENCE [LARGE SCALE GENOMIC DNA]</scope>
    <source>
        <strain evidence="12">WS_4</strain>
    </source>
</reference>
<dbReference type="GO" id="GO:0005975">
    <property type="term" value="P:carbohydrate metabolic process"/>
    <property type="evidence" value="ECO:0007669"/>
    <property type="project" value="UniProtKB-UniRule"/>
</dbReference>
<evidence type="ECO:0000259" key="11">
    <source>
        <dbReference type="PROSITE" id="PS51464"/>
    </source>
</evidence>
<feature type="binding site" evidence="9">
    <location>
        <begin position="139"/>
        <end position="141"/>
    </location>
    <ligand>
        <name>substrate</name>
    </ligand>
</feature>
<feature type="binding site" evidence="9">
    <location>
        <position position="80"/>
    </location>
    <ligand>
        <name>Zn(2+)</name>
        <dbReference type="ChEBI" id="CHEBI:29105"/>
    </ligand>
</feature>
<evidence type="ECO:0000256" key="4">
    <source>
        <dbReference type="ARBA" id="ARBA00022490"/>
    </source>
</evidence>
<comment type="similarity">
    <text evidence="3 9">Belongs to the SIS family. GmhA subfamily.</text>
</comment>
<feature type="compositionally biased region" description="Basic and acidic residues" evidence="10">
    <location>
        <begin position="208"/>
        <end position="219"/>
    </location>
</feature>
<dbReference type="InterPro" id="IPR046348">
    <property type="entry name" value="SIS_dom_sf"/>
</dbReference>
<evidence type="ECO:0000256" key="2">
    <source>
        <dbReference type="ARBA" id="ARBA00004496"/>
    </source>
</evidence>
<sequence>MVGSTRGGGLSPRPAKRGDATLASNRVRRTFAESAATLIAVFARELDAIERMARIMSATVAGGRTVFFCGNGGSAAEAQHLATELVGRFVRDRDALPAVALSADGSLITAVGNDYGFERVFARQIEALGRRGDLLVAMTTSGRSPNMLEAVRAARARGLAVIGMTGGGGAAFARRCDAAVVVPSRETARIQEVHLLVGHILCERAEDAARARSTKEAGPRRARRARKRRG</sequence>
<proteinExistence type="inferred from homology"/>
<feature type="binding site" evidence="9">
    <location>
        <begin position="113"/>
        <end position="114"/>
    </location>
    <ligand>
        <name>substrate</name>
    </ligand>
</feature>
<dbReference type="EC" id="5.3.1.28" evidence="9"/>
<dbReference type="EMBL" id="VBOU01000074">
    <property type="protein sequence ID" value="TMQ54340.1"/>
    <property type="molecule type" value="Genomic_DNA"/>
</dbReference>
<dbReference type="GO" id="GO:0008968">
    <property type="term" value="F:D-sedoheptulose 7-phosphate isomerase activity"/>
    <property type="evidence" value="ECO:0007669"/>
    <property type="project" value="UniProtKB-UniRule"/>
</dbReference>
<feature type="binding site" evidence="9">
    <location>
        <position position="144"/>
    </location>
    <ligand>
        <name>substrate</name>
    </ligand>
</feature>
<keyword evidence="6 9" id="KW-0862">Zinc</keyword>
<evidence type="ECO:0000256" key="7">
    <source>
        <dbReference type="ARBA" id="ARBA00023235"/>
    </source>
</evidence>
<dbReference type="GO" id="GO:0008270">
    <property type="term" value="F:zinc ion binding"/>
    <property type="evidence" value="ECO:0007669"/>
    <property type="project" value="UniProtKB-UniRule"/>
</dbReference>
<evidence type="ECO:0000256" key="3">
    <source>
        <dbReference type="ARBA" id="ARBA00009894"/>
    </source>
</evidence>
<gene>
    <name evidence="9" type="primary">gmhA</name>
    <name evidence="12" type="ORF">E6K74_06205</name>
</gene>
<evidence type="ECO:0000256" key="5">
    <source>
        <dbReference type="ARBA" id="ARBA00022723"/>
    </source>
</evidence>
<dbReference type="GO" id="GO:0005737">
    <property type="term" value="C:cytoplasm"/>
    <property type="evidence" value="ECO:0007669"/>
    <property type="project" value="UniProtKB-SubCell"/>
</dbReference>
<dbReference type="InterPro" id="IPR004515">
    <property type="entry name" value="Phosphoheptose_Isoase"/>
</dbReference>
<dbReference type="CDD" id="cd05006">
    <property type="entry name" value="SIS_GmhA"/>
    <property type="match status" value="1"/>
</dbReference>
<feature type="binding site" evidence="9">
    <location>
        <position position="84"/>
    </location>
    <ligand>
        <name>Zn(2+)</name>
        <dbReference type="ChEBI" id="CHEBI:29105"/>
    </ligand>
</feature>
<dbReference type="HAMAP" id="MF_00067">
    <property type="entry name" value="GmhA"/>
    <property type="match status" value="1"/>
</dbReference>
<name>A0A538SSH7_UNCEI</name>
<evidence type="ECO:0000256" key="10">
    <source>
        <dbReference type="SAM" id="MobiDB-lite"/>
    </source>
</evidence>
<feature type="binding site" evidence="9">
    <location>
        <position position="199"/>
    </location>
    <ligand>
        <name>Zn(2+)</name>
        <dbReference type="ChEBI" id="CHEBI:29105"/>
    </ligand>
</feature>
<dbReference type="Proteomes" id="UP000319829">
    <property type="component" value="Unassembled WGS sequence"/>
</dbReference>
<dbReference type="InterPro" id="IPR035461">
    <property type="entry name" value="GmhA/DiaA"/>
</dbReference>
<dbReference type="GO" id="GO:2001061">
    <property type="term" value="P:D-glycero-D-manno-heptose 7-phosphate biosynthetic process"/>
    <property type="evidence" value="ECO:0007669"/>
    <property type="project" value="UniProtKB-UniPathway"/>
</dbReference>
<comment type="function">
    <text evidence="9">Catalyzes the isomerization of sedoheptulose 7-phosphate in D-glycero-D-manno-heptose 7-phosphate.</text>
</comment>
<dbReference type="AlphaFoldDB" id="A0A538SSH7"/>
<dbReference type="SUPFAM" id="SSF53697">
    <property type="entry name" value="SIS domain"/>
    <property type="match status" value="1"/>
</dbReference>
<feature type="region of interest" description="Disordered" evidence="10">
    <location>
        <begin position="208"/>
        <end position="230"/>
    </location>
</feature>
<feature type="binding site" evidence="9">
    <location>
        <position position="84"/>
    </location>
    <ligand>
        <name>substrate</name>
    </ligand>
</feature>
<evidence type="ECO:0000256" key="9">
    <source>
        <dbReference type="HAMAP-Rule" id="MF_00067"/>
    </source>
</evidence>
<evidence type="ECO:0000256" key="6">
    <source>
        <dbReference type="ARBA" id="ARBA00022833"/>
    </source>
</evidence>
<comment type="subcellular location">
    <subcellularLocation>
        <location evidence="2 9">Cytoplasm</location>
    </subcellularLocation>
</comment>
<keyword evidence="4 9" id="KW-0963">Cytoplasm</keyword>
<dbReference type="PROSITE" id="PS51464">
    <property type="entry name" value="SIS"/>
    <property type="match status" value="1"/>
</dbReference>
<evidence type="ECO:0000256" key="8">
    <source>
        <dbReference type="ARBA" id="ARBA00023277"/>
    </source>
</evidence>
<dbReference type="PANTHER" id="PTHR30390">
    <property type="entry name" value="SEDOHEPTULOSE 7-PHOSPHATE ISOMERASE / DNAA INITIATOR-ASSOCIATING FACTOR FOR REPLICATION INITIATION"/>
    <property type="match status" value="1"/>
</dbReference>
<comment type="cofactor">
    <cofactor evidence="9">
        <name>Zn(2+)</name>
        <dbReference type="ChEBI" id="CHEBI:29105"/>
    </cofactor>
    <text evidence="9">Binds 1 zinc ion per subunit.</text>
</comment>
<feature type="binding site" evidence="9">
    <location>
        <begin position="71"/>
        <end position="73"/>
    </location>
    <ligand>
        <name>substrate</name>
    </ligand>
</feature>
<comment type="caution">
    <text evidence="12">The sequence shown here is derived from an EMBL/GenBank/DDBJ whole genome shotgun (WGS) entry which is preliminary data.</text>
</comment>
<feature type="compositionally biased region" description="Basic residues" evidence="10">
    <location>
        <begin position="220"/>
        <end position="230"/>
    </location>
</feature>
<keyword evidence="5 9" id="KW-0479">Metal-binding</keyword>
<evidence type="ECO:0000313" key="13">
    <source>
        <dbReference type="Proteomes" id="UP000319829"/>
    </source>
</evidence>
<comment type="pathway">
    <text evidence="9">Carbohydrate biosynthesis; D-glycero-D-manno-heptose 7-phosphate biosynthesis; D-glycero-alpha-D-manno-heptose 7-phosphate and D-glycero-beta-D-manno-heptose 7-phosphate from sedoheptulose 7-phosphate: step 1/1.</text>
</comment>
<dbReference type="Gene3D" id="3.40.50.10490">
    <property type="entry name" value="Glucose-6-phosphate isomerase like protein, domain 1"/>
    <property type="match status" value="1"/>
</dbReference>
<dbReference type="Pfam" id="PF13580">
    <property type="entry name" value="SIS_2"/>
    <property type="match status" value="1"/>
</dbReference>
<comment type="miscellaneous">
    <text evidence="9">The reaction produces a racemic mixture of D-glycero-alpha-D-manno-heptose 7-phosphate and D-glycero-beta-D-manno-heptose 7-phosphate.</text>
</comment>
<feature type="binding site" evidence="9">
    <location>
        <position position="191"/>
    </location>
    <ligand>
        <name>Zn(2+)</name>
        <dbReference type="ChEBI" id="CHEBI:29105"/>
    </ligand>
</feature>
<feature type="domain" description="SIS" evidence="11">
    <location>
        <begin position="56"/>
        <end position="211"/>
    </location>
</feature>
<dbReference type="UniPathway" id="UPA00041">
    <property type="reaction ID" value="UER00436"/>
</dbReference>
<evidence type="ECO:0000313" key="12">
    <source>
        <dbReference type="EMBL" id="TMQ54340.1"/>
    </source>
</evidence>
<accession>A0A538SSH7</accession>
<organism evidence="12 13">
    <name type="scientific">Eiseniibacteriota bacterium</name>
    <dbReference type="NCBI Taxonomy" id="2212470"/>
    <lineage>
        <taxon>Bacteria</taxon>
        <taxon>Candidatus Eiseniibacteriota</taxon>
    </lineage>
</organism>
<feature type="binding site" evidence="9">
    <location>
        <position position="191"/>
    </location>
    <ligand>
        <name>substrate</name>
    </ligand>
</feature>
<keyword evidence="7 9" id="KW-0413">Isomerase</keyword>
<comment type="catalytic activity">
    <reaction evidence="1 9">
        <text>2 D-sedoheptulose 7-phosphate = D-glycero-alpha-D-manno-heptose 7-phosphate + D-glycero-beta-D-manno-heptose 7-phosphate</text>
        <dbReference type="Rhea" id="RHEA:27489"/>
        <dbReference type="ChEBI" id="CHEBI:57483"/>
        <dbReference type="ChEBI" id="CHEBI:60203"/>
        <dbReference type="ChEBI" id="CHEBI:60204"/>
        <dbReference type="EC" id="5.3.1.28"/>
    </reaction>
</comment>
<evidence type="ECO:0000256" key="1">
    <source>
        <dbReference type="ARBA" id="ARBA00000348"/>
    </source>
</evidence>
<dbReference type="InterPro" id="IPR001347">
    <property type="entry name" value="SIS_dom"/>
</dbReference>
<keyword evidence="8 9" id="KW-0119">Carbohydrate metabolism</keyword>
<dbReference type="PANTHER" id="PTHR30390:SF6">
    <property type="entry name" value="DNAA INITIATOR-ASSOCIATING PROTEIN DIAA"/>
    <property type="match status" value="1"/>
</dbReference>